<evidence type="ECO:0000313" key="4">
    <source>
        <dbReference type="EMBL" id="MCW8040091.1"/>
    </source>
</evidence>
<dbReference type="CDD" id="cd02440">
    <property type="entry name" value="AdoMet_MTases"/>
    <property type="match status" value="1"/>
</dbReference>
<name>A0ABT3NKJ5_9GAMM</name>
<reference evidence="4 5" key="1">
    <citation type="submission" date="2022-11" db="EMBL/GenBank/DDBJ databases">
        <title>Acinetobacter entericus sp. nov., isolated from the gut of the plastic-eating larvae of the Coleoptera insect Zophobas atratus.</title>
        <authorList>
            <person name="Dong X."/>
            <person name="Yang Y."/>
        </authorList>
    </citation>
    <scope>NUCLEOTIDE SEQUENCE [LARGE SCALE GENOMIC DNA]</scope>
    <source>
        <strain evidence="4 5">BIT-DXN8</strain>
    </source>
</reference>
<organism evidence="4 5">
    <name type="scientific">Acinetobacter entericus</name>
    <dbReference type="NCBI Taxonomy" id="2989714"/>
    <lineage>
        <taxon>Bacteria</taxon>
        <taxon>Pseudomonadati</taxon>
        <taxon>Pseudomonadota</taxon>
        <taxon>Gammaproteobacteria</taxon>
        <taxon>Moraxellales</taxon>
        <taxon>Moraxellaceae</taxon>
        <taxon>Acinetobacter</taxon>
    </lineage>
</organism>
<dbReference type="GO" id="GO:0032259">
    <property type="term" value="P:methylation"/>
    <property type="evidence" value="ECO:0007669"/>
    <property type="project" value="UniProtKB-KW"/>
</dbReference>
<feature type="domain" description="Methyltransferase" evidence="3">
    <location>
        <begin position="40"/>
        <end position="128"/>
    </location>
</feature>
<evidence type="ECO:0000256" key="1">
    <source>
        <dbReference type="ARBA" id="ARBA00022603"/>
    </source>
</evidence>
<dbReference type="SUPFAM" id="SSF53335">
    <property type="entry name" value="S-adenosyl-L-methionine-dependent methyltransferases"/>
    <property type="match status" value="1"/>
</dbReference>
<evidence type="ECO:0000313" key="5">
    <source>
        <dbReference type="Proteomes" id="UP001209682"/>
    </source>
</evidence>
<evidence type="ECO:0000259" key="3">
    <source>
        <dbReference type="Pfam" id="PF13649"/>
    </source>
</evidence>
<dbReference type="InterPro" id="IPR041698">
    <property type="entry name" value="Methyltransf_25"/>
</dbReference>
<dbReference type="PANTHER" id="PTHR43861:SF1">
    <property type="entry name" value="TRANS-ACONITATE 2-METHYLTRANSFERASE"/>
    <property type="match status" value="1"/>
</dbReference>
<keyword evidence="5" id="KW-1185">Reference proteome</keyword>
<evidence type="ECO:0000256" key="2">
    <source>
        <dbReference type="ARBA" id="ARBA00022679"/>
    </source>
</evidence>
<comment type="caution">
    <text evidence="4">The sequence shown here is derived from an EMBL/GenBank/DDBJ whole genome shotgun (WGS) entry which is preliminary data.</text>
</comment>
<gene>
    <name evidence="4" type="ORF">OKC24_13180</name>
</gene>
<sequence>MKTIDYYNHHAEEFTHSTLYVDMESLYQPFLDLLPTNARILDLGCGSGRDTLAFKNKGYLVDAIDYSEALVKKAKELTGIQVKYQSFYELDKATVYDGIWACASLLHCERDRLAEVLEKMFRALKSEGVIYMSFKYGDSDRVKDGREFTDLNEDQAQELLAQFEQLGLVDQWITVDKRPDREERWLNLLWKKND</sequence>
<accession>A0ABT3NKJ5</accession>
<dbReference type="GO" id="GO:0008168">
    <property type="term" value="F:methyltransferase activity"/>
    <property type="evidence" value="ECO:0007669"/>
    <property type="project" value="UniProtKB-KW"/>
</dbReference>
<dbReference type="PANTHER" id="PTHR43861">
    <property type="entry name" value="TRANS-ACONITATE 2-METHYLTRANSFERASE-RELATED"/>
    <property type="match status" value="1"/>
</dbReference>
<dbReference type="Proteomes" id="UP001209682">
    <property type="component" value="Unassembled WGS sequence"/>
</dbReference>
<proteinExistence type="predicted"/>
<dbReference type="RefSeq" id="WP_265465571.1">
    <property type="nucleotide sequence ID" value="NZ_JAPEQW010000017.1"/>
</dbReference>
<keyword evidence="2" id="KW-0808">Transferase</keyword>
<dbReference type="EMBL" id="JAPEQW010000017">
    <property type="protein sequence ID" value="MCW8040091.1"/>
    <property type="molecule type" value="Genomic_DNA"/>
</dbReference>
<keyword evidence="1 4" id="KW-0489">Methyltransferase</keyword>
<dbReference type="Pfam" id="PF13649">
    <property type="entry name" value="Methyltransf_25"/>
    <property type="match status" value="1"/>
</dbReference>
<dbReference type="InterPro" id="IPR029063">
    <property type="entry name" value="SAM-dependent_MTases_sf"/>
</dbReference>
<dbReference type="Gene3D" id="3.40.50.150">
    <property type="entry name" value="Vaccinia Virus protein VP39"/>
    <property type="match status" value="1"/>
</dbReference>
<protein>
    <submittedName>
        <fullName evidence="4">Class I SAM-dependent methyltransferase</fullName>
    </submittedName>
</protein>